<sequence length="319" mass="35683">MSIPFLDFEQPIANLEAKIESLISISRKQKTSDVKLNEEIQRLSEKKIELTKKIFSNLSAWQITQLARHPRRPYLLDYIKYIFSDFDELAGDRTYANDKAIVGGLARIDNRPVMIIGHQKGREIKDKILRNFGMPAPEGYRKALRLMKIADRFSIPLLTFIDTPGAYPGIGAEERGQSEAIATNLREMSGLRVPVISTVIGEGGSGGALAIGVGDKINMLQYSTYSVISPEGCASILWKNVDKAPIAAEAMRISSWRLKELKLIDSIIPEPIGGAHSDVPAIAESLKKQIIFDLIELDELNEEELLTRRYARIMTYGYC</sequence>
<dbReference type="InterPro" id="IPR011763">
    <property type="entry name" value="COA_CT_C"/>
</dbReference>
<evidence type="ECO:0000256" key="2">
    <source>
        <dbReference type="ARBA" id="ARBA00022516"/>
    </source>
</evidence>
<organism evidence="13 14">
    <name type="scientific">Candidatus Palibaumannia cicadellinicola</name>
    <dbReference type="NCBI Taxonomy" id="186490"/>
    <lineage>
        <taxon>Bacteria</taxon>
        <taxon>Pseudomonadati</taxon>
        <taxon>Pseudomonadota</taxon>
        <taxon>Gammaproteobacteria</taxon>
        <taxon>Candidatus Palibaumannia</taxon>
    </lineage>
</organism>
<dbReference type="GO" id="GO:0016743">
    <property type="term" value="F:carboxyl- or carbamoyltransferase activity"/>
    <property type="evidence" value="ECO:0007669"/>
    <property type="project" value="UniProtKB-UniRule"/>
</dbReference>
<keyword evidence="4 11" id="KW-0547">Nucleotide-binding</keyword>
<gene>
    <name evidence="11 13" type="primary">accA</name>
    <name evidence="13" type="ORF">AB162_488</name>
</gene>
<dbReference type="PATRIC" id="fig|186490.8.peg.459"/>
<dbReference type="PANTHER" id="PTHR42853">
    <property type="entry name" value="ACETYL-COENZYME A CARBOXYLASE CARBOXYL TRANSFERASE SUBUNIT ALPHA"/>
    <property type="match status" value="1"/>
</dbReference>
<dbReference type="EMBL" id="CP011787">
    <property type="protein sequence ID" value="AKZ66071.1"/>
    <property type="molecule type" value="Genomic_DNA"/>
</dbReference>
<evidence type="ECO:0000313" key="13">
    <source>
        <dbReference type="EMBL" id="AKZ66071.1"/>
    </source>
</evidence>
<protein>
    <recommendedName>
        <fullName evidence="11">Acetyl-coenzyme A carboxylase carboxyl transferase subunit alpha</fullName>
        <shortName evidence="11">ACCase subunit alpha</shortName>
        <shortName evidence="11">Acetyl-CoA carboxylase carboxyltransferase subunit alpha</shortName>
        <ecNumber evidence="11">2.1.3.15</ecNumber>
    </recommendedName>
</protein>
<evidence type="ECO:0000259" key="12">
    <source>
        <dbReference type="PROSITE" id="PS50989"/>
    </source>
</evidence>
<dbReference type="InterPro" id="IPR001095">
    <property type="entry name" value="Acetyl_CoA_COase_a_su"/>
</dbReference>
<name>A0A0K2BL17_9GAMM</name>
<dbReference type="PRINTS" id="PR01069">
    <property type="entry name" value="ACCCTRFRASEA"/>
</dbReference>
<dbReference type="GO" id="GO:0006633">
    <property type="term" value="P:fatty acid biosynthetic process"/>
    <property type="evidence" value="ECO:0007669"/>
    <property type="project" value="UniProtKB-KW"/>
</dbReference>
<comment type="pathway">
    <text evidence="1 11">Lipid metabolism; malonyl-CoA biosynthesis; malonyl-CoA from acetyl-CoA: step 1/1.</text>
</comment>
<dbReference type="PROSITE" id="PS50989">
    <property type="entry name" value="COA_CT_CTER"/>
    <property type="match status" value="1"/>
</dbReference>
<keyword evidence="13" id="KW-0436">Ligase</keyword>
<evidence type="ECO:0000256" key="7">
    <source>
        <dbReference type="ARBA" id="ARBA00023098"/>
    </source>
</evidence>
<dbReference type="EC" id="2.1.3.15" evidence="11"/>
<dbReference type="Gene3D" id="3.90.226.10">
    <property type="entry name" value="2-enoyl-CoA Hydratase, Chain A, domain 1"/>
    <property type="match status" value="1"/>
</dbReference>
<dbReference type="UniPathway" id="UPA00655">
    <property type="reaction ID" value="UER00711"/>
</dbReference>
<dbReference type="GO" id="GO:0005524">
    <property type="term" value="F:ATP binding"/>
    <property type="evidence" value="ECO:0007669"/>
    <property type="project" value="UniProtKB-KW"/>
</dbReference>
<dbReference type="FunFam" id="3.90.226.10:FF:000008">
    <property type="entry name" value="Acetyl-coenzyme A carboxylase carboxyl transferase subunit alpha"/>
    <property type="match status" value="1"/>
</dbReference>
<evidence type="ECO:0000256" key="4">
    <source>
        <dbReference type="ARBA" id="ARBA00022741"/>
    </source>
</evidence>
<comment type="catalytic activity">
    <reaction evidence="9 11">
        <text>N(6)-carboxybiotinyl-L-lysyl-[protein] + acetyl-CoA = N(6)-biotinyl-L-lysyl-[protein] + malonyl-CoA</text>
        <dbReference type="Rhea" id="RHEA:54728"/>
        <dbReference type="Rhea" id="RHEA-COMP:10505"/>
        <dbReference type="Rhea" id="RHEA-COMP:10506"/>
        <dbReference type="ChEBI" id="CHEBI:57288"/>
        <dbReference type="ChEBI" id="CHEBI:57384"/>
        <dbReference type="ChEBI" id="CHEBI:83144"/>
        <dbReference type="ChEBI" id="CHEBI:83145"/>
        <dbReference type="EC" id="2.1.3.15"/>
    </reaction>
</comment>
<dbReference type="InterPro" id="IPR029045">
    <property type="entry name" value="ClpP/crotonase-like_dom_sf"/>
</dbReference>
<dbReference type="NCBIfam" id="NF041504">
    <property type="entry name" value="AccA_sub"/>
    <property type="match status" value="1"/>
</dbReference>
<keyword evidence="2 11" id="KW-0444">Lipid biosynthesis</keyword>
<keyword evidence="6 11" id="KW-0067">ATP-binding</keyword>
<comment type="similarity">
    <text evidence="11">Belongs to the AccA family.</text>
</comment>
<comment type="subcellular location">
    <subcellularLocation>
        <location evidence="11">Cytoplasm</location>
    </subcellularLocation>
</comment>
<dbReference type="HAMAP" id="MF_00823">
    <property type="entry name" value="AcetylCoA_CT_alpha"/>
    <property type="match status" value="1"/>
</dbReference>
<keyword evidence="11" id="KW-0963">Cytoplasm</keyword>
<dbReference type="Pfam" id="PF03255">
    <property type="entry name" value="ACCA"/>
    <property type="match status" value="1"/>
</dbReference>
<keyword evidence="3 11" id="KW-0808">Transferase</keyword>
<accession>A0A0K2BL17</accession>
<keyword evidence="5 11" id="KW-0276">Fatty acid metabolism</keyword>
<evidence type="ECO:0000256" key="10">
    <source>
        <dbReference type="ARBA" id="ARBA00058482"/>
    </source>
</evidence>
<dbReference type="NCBIfam" id="TIGR00513">
    <property type="entry name" value="accA"/>
    <property type="match status" value="1"/>
</dbReference>
<reference evidence="13 14" key="1">
    <citation type="submission" date="2015-06" db="EMBL/GenBank/DDBJ databases">
        <title>Lineage-specific patterns of genome deterioration in obligate symbionts.</title>
        <authorList>
            <person name="Bennett G.M."/>
            <person name="McCutcheon J.P."/>
            <person name="McDonald B.R."/>
            <person name="Moran N.A."/>
        </authorList>
    </citation>
    <scope>NUCLEOTIDE SEQUENCE [LARGE SCALE GENOMIC DNA]</scope>
    <source>
        <strain evidence="13 14">B-GSS</strain>
    </source>
</reference>
<keyword evidence="14" id="KW-1185">Reference proteome</keyword>
<evidence type="ECO:0000256" key="8">
    <source>
        <dbReference type="ARBA" id="ARBA00023160"/>
    </source>
</evidence>
<evidence type="ECO:0000256" key="5">
    <source>
        <dbReference type="ARBA" id="ARBA00022832"/>
    </source>
</evidence>
<dbReference type="GO" id="GO:0003989">
    <property type="term" value="F:acetyl-CoA carboxylase activity"/>
    <property type="evidence" value="ECO:0007669"/>
    <property type="project" value="InterPro"/>
</dbReference>
<feature type="domain" description="CoA carboxyltransferase C-terminal" evidence="12">
    <location>
        <begin position="43"/>
        <end position="296"/>
    </location>
</feature>
<evidence type="ECO:0000313" key="14">
    <source>
        <dbReference type="Proteomes" id="UP000056466"/>
    </source>
</evidence>
<comment type="subunit">
    <text evidence="11">Acetyl-CoA carboxylase is a heterohexamer composed of biotin carboxyl carrier protein (AccB), biotin carboxylase (AccC) and two subunits each of ACCase subunit alpha (AccA) and ACCase subunit beta (AccD).</text>
</comment>
<keyword evidence="8 11" id="KW-0275">Fatty acid biosynthesis</keyword>
<evidence type="ECO:0000256" key="3">
    <source>
        <dbReference type="ARBA" id="ARBA00022679"/>
    </source>
</evidence>
<comment type="function">
    <text evidence="10 11">Component of the acetyl coenzyme A carboxylase (ACC) complex. First, biotin carboxylase catalyzes the carboxylation of biotin on its carrier protein (BCCP) and then the CO(2) group is transferred by the carboxyltransferase to acetyl-CoA to form malonyl-CoA.</text>
</comment>
<proteinExistence type="inferred from homology"/>
<keyword evidence="7 11" id="KW-0443">Lipid metabolism</keyword>
<dbReference type="NCBIfam" id="NF004344">
    <property type="entry name" value="PRK05724.1"/>
    <property type="match status" value="1"/>
</dbReference>
<evidence type="ECO:0000256" key="11">
    <source>
        <dbReference type="HAMAP-Rule" id="MF_00823"/>
    </source>
</evidence>
<evidence type="ECO:0000256" key="1">
    <source>
        <dbReference type="ARBA" id="ARBA00004956"/>
    </source>
</evidence>
<dbReference type="AlphaFoldDB" id="A0A0K2BL17"/>
<dbReference type="SUPFAM" id="SSF52096">
    <property type="entry name" value="ClpP/crotonase"/>
    <property type="match status" value="1"/>
</dbReference>
<dbReference type="OrthoDB" id="9808023at2"/>
<dbReference type="Proteomes" id="UP000056466">
    <property type="component" value="Chromosome"/>
</dbReference>
<dbReference type="GO" id="GO:0009317">
    <property type="term" value="C:acetyl-CoA carboxylase complex"/>
    <property type="evidence" value="ECO:0007669"/>
    <property type="project" value="InterPro"/>
</dbReference>
<dbReference type="PANTHER" id="PTHR42853:SF3">
    <property type="entry name" value="ACETYL-COENZYME A CARBOXYLASE CARBOXYL TRANSFERASE SUBUNIT ALPHA, CHLOROPLASTIC"/>
    <property type="match status" value="1"/>
</dbReference>
<dbReference type="GO" id="GO:2001295">
    <property type="term" value="P:malonyl-CoA biosynthetic process"/>
    <property type="evidence" value="ECO:0007669"/>
    <property type="project" value="UniProtKB-UniRule"/>
</dbReference>
<dbReference type="RefSeq" id="WP_053097170.1">
    <property type="nucleotide sequence ID" value="NZ_CP011787.1"/>
</dbReference>
<evidence type="ECO:0000256" key="6">
    <source>
        <dbReference type="ARBA" id="ARBA00022840"/>
    </source>
</evidence>
<dbReference type="KEGG" id="bcig:AB162_488"/>
<evidence type="ECO:0000256" key="9">
    <source>
        <dbReference type="ARBA" id="ARBA00049152"/>
    </source>
</evidence>